<keyword evidence="2" id="KW-1133">Transmembrane helix</keyword>
<dbReference type="Gene3D" id="1.25.10.10">
    <property type="entry name" value="Leucine-rich Repeat Variant"/>
    <property type="match status" value="2"/>
</dbReference>
<dbReference type="Pfam" id="PF13646">
    <property type="entry name" value="HEAT_2"/>
    <property type="match status" value="2"/>
</dbReference>
<organism evidence="3">
    <name type="scientific">uncultured Rubrobacteraceae bacterium</name>
    <dbReference type="NCBI Taxonomy" id="349277"/>
    <lineage>
        <taxon>Bacteria</taxon>
        <taxon>Bacillati</taxon>
        <taxon>Actinomycetota</taxon>
        <taxon>Rubrobacteria</taxon>
        <taxon>Rubrobacterales</taxon>
        <taxon>Rubrobacteraceae</taxon>
        <taxon>environmental samples</taxon>
    </lineage>
</organism>
<protein>
    <submittedName>
        <fullName evidence="3">FOG: HEAT repeat</fullName>
    </submittedName>
</protein>
<dbReference type="SUPFAM" id="SSF48371">
    <property type="entry name" value="ARM repeat"/>
    <property type="match status" value="2"/>
</dbReference>
<dbReference type="InterPro" id="IPR016024">
    <property type="entry name" value="ARM-type_fold"/>
</dbReference>
<dbReference type="PANTHER" id="PTHR12697:SF5">
    <property type="entry name" value="DEOXYHYPUSINE HYDROXYLASE"/>
    <property type="match status" value="1"/>
</dbReference>
<evidence type="ECO:0000256" key="2">
    <source>
        <dbReference type="SAM" id="Phobius"/>
    </source>
</evidence>
<evidence type="ECO:0000256" key="1">
    <source>
        <dbReference type="SAM" id="MobiDB-lite"/>
    </source>
</evidence>
<dbReference type="GO" id="GO:0016491">
    <property type="term" value="F:oxidoreductase activity"/>
    <property type="evidence" value="ECO:0007669"/>
    <property type="project" value="TreeGrafter"/>
</dbReference>
<keyword evidence="2" id="KW-0812">Transmembrane</keyword>
<name>A0A6J4QZG6_9ACTN</name>
<accession>A0A6J4QZG6</accession>
<sequence length="429" mass="46547">MLWAIAVMAILNVFMVVLTLGLKAARTVNRRGIEARSARFEAALGDLILTGDTDPILLRPNGRDMDLLSTKMIEYLSLLRGEQRGRLVDLAEEAGLVRKFFWRLRSRNRWRKAQAAESLGHFGGPKAVGPIALLLSYEDETVRAVAARALARIGTPEAAGHLAHTLNDPSELTRLRMAENLEWLGPVATEPLVRILRGDNPRARVLAARVLGNLRAAEARPALLQTLAGAPAEEVPVDLRAQATLALGRIGNPDDVPGILAASEGEHWPVRAQAANALEAIGDVNAIPALKRLTVDLEWWVRFNASRALANMGPAGERALVEALEGEDPFARDRAASSLEARGITRRTVEALAEPGERGSNARRLIRAMTRAGAVRYLGRLTETLPDDESRKELVRILKSGGEPPQTERPDSPAPTGPESLPGRELVPV</sequence>
<dbReference type="PANTHER" id="PTHR12697">
    <property type="entry name" value="PBS LYASE HEAT-LIKE PROTEIN"/>
    <property type="match status" value="1"/>
</dbReference>
<gene>
    <name evidence="3" type="ORF">AVDCRST_MAG01-01-5129</name>
</gene>
<dbReference type="SMART" id="SM00567">
    <property type="entry name" value="EZ_HEAT"/>
    <property type="match status" value="8"/>
</dbReference>
<feature type="region of interest" description="Disordered" evidence="1">
    <location>
        <begin position="398"/>
        <end position="429"/>
    </location>
</feature>
<evidence type="ECO:0000313" key="3">
    <source>
        <dbReference type="EMBL" id="CAA9455443.1"/>
    </source>
</evidence>
<feature type="transmembrane region" description="Helical" evidence="2">
    <location>
        <begin position="6"/>
        <end position="25"/>
    </location>
</feature>
<keyword evidence="2" id="KW-0472">Membrane</keyword>
<dbReference type="InterPro" id="IPR004155">
    <property type="entry name" value="PBS_lyase_HEAT"/>
</dbReference>
<dbReference type="InterPro" id="IPR011989">
    <property type="entry name" value="ARM-like"/>
</dbReference>
<dbReference type="EMBL" id="CADCUW010000674">
    <property type="protein sequence ID" value="CAA9455443.1"/>
    <property type="molecule type" value="Genomic_DNA"/>
</dbReference>
<reference evidence="3" key="1">
    <citation type="submission" date="2020-02" db="EMBL/GenBank/DDBJ databases">
        <authorList>
            <person name="Meier V. D."/>
        </authorList>
    </citation>
    <scope>NUCLEOTIDE SEQUENCE</scope>
    <source>
        <strain evidence="3">AVDCRST_MAG01</strain>
    </source>
</reference>
<dbReference type="AlphaFoldDB" id="A0A6J4QZG6"/>
<proteinExistence type="predicted"/>